<proteinExistence type="inferred from homology"/>
<keyword evidence="2" id="KW-0808">Transferase</keyword>
<dbReference type="EMBL" id="CCBP010000540">
    <property type="protein sequence ID" value="CDO77885.1"/>
    <property type="molecule type" value="Genomic_DNA"/>
</dbReference>
<dbReference type="PANTHER" id="PTHR35897:SF1">
    <property type="entry name" value="METHYLTRANSFERASE AUSD"/>
    <property type="match status" value="1"/>
</dbReference>
<dbReference type="PANTHER" id="PTHR35897">
    <property type="entry name" value="METHYLTRANSFERASE AUSD"/>
    <property type="match status" value="1"/>
</dbReference>
<dbReference type="AlphaFoldDB" id="A0A060SU51"/>
<gene>
    <name evidence="5" type="ORF">BN946_scf184838.g2</name>
</gene>
<organism evidence="5 6">
    <name type="scientific">Pycnoporus cinnabarinus</name>
    <name type="common">Cinnabar-red polypore</name>
    <name type="synonym">Trametes cinnabarina</name>
    <dbReference type="NCBI Taxonomy" id="5643"/>
    <lineage>
        <taxon>Eukaryota</taxon>
        <taxon>Fungi</taxon>
        <taxon>Dikarya</taxon>
        <taxon>Basidiomycota</taxon>
        <taxon>Agaricomycotina</taxon>
        <taxon>Agaricomycetes</taxon>
        <taxon>Polyporales</taxon>
        <taxon>Polyporaceae</taxon>
        <taxon>Trametes</taxon>
    </lineage>
</organism>
<keyword evidence="6" id="KW-1185">Reference proteome</keyword>
<dbReference type="HOGENOM" id="CLU_051542_1_1_1"/>
<evidence type="ECO:0000256" key="2">
    <source>
        <dbReference type="ARBA" id="ARBA00022679"/>
    </source>
</evidence>
<evidence type="ECO:0000256" key="3">
    <source>
        <dbReference type="ARBA" id="ARBA00022691"/>
    </source>
</evidence>
<evidence type="ECO:0008006" key="7">
    <source>
        <dbReference type="Google" id="ProtNLM"/>
    </source>
</evidence>
<dbReference type="OrthoDB" id="2094832at2759"/>
<comment type="pathway">
    <text evidence="1">Secondary metabolite biosynthesis.</text>
</comment>
<dbReference type="InterPro" id="IPR029063">
    <property type="entry name" value="SAM-dependent_MTases_sf"/>
</dbReference>
<dbReference type="SUPFAM" id="SSF53335">
    <property type="entry name" value="S-adenosyl-L-methionine-dependent methyltransferases"/>
    <property type="match status" value="1"/>
</dbReference>
<evidence type="ECO:0000256" key="1">
    <source>
        <dbReference type="ARBA" id="ARBA00005179"/>
    </source>
</evidence>
<accession>A0A060SU51</accession>
<dbReference type="InterPro" id="IPR051654">
    <property type="entry name" value="Meroterpenoid_MTases"/>
</dbReference>
<dbReference type="Proteomes" id="UP000029665">
    <property type="component" value="Unassembled WGS sequence"/>
</dbReference>
<dbReference type="STRING" id="5643.A0A060SU51"/>
<dbReference type="OMA" id="GRQIGTH"/>
<evidence type="ECO:0000256" key="4">
    <source>
        <dbReference type="ARBA" id="ARBA00038314"/>
    </source>
</evidence>
<name>A0A060SU51_PYCCI</name>
<comment type="caution">
    <text evidence="5">The sequence shown here is derived from an EMBL/GenBank/DDBJ whole genome shotgun (WGS) entry which is preliminary data.</text>
</comment>
<keyword evidence="3" id="KW-0949">S-adenosyl-L-methionine</keyword>
<sequence>MSELPSLVTDSLKDSLSQQFPLDDKLYSLEGDELKFMQAQTGITDEEELKKHILKVQAEAYAVYPYPCIRLFRFIHFKLPKLLGYDRLLKLGEERPNAILLDLGCCFGNDVRRAAADGFPVKQIVASDLHAKYWDLGHKLFRTTTESFPAKFVSGDVFDPAHLAIVPPFYAPPADPLPDLSTLTSLNPLRGHVSAIHTSSFFHLFNEEKQAHIAHAIGGLLSPEPGSMILGTHAALPEKGTRSTLIAIGTDGQSTFNLFAHSPESWTELWDGEVFKKGTVKVATKLIEREGTGGRIVMFLVWSVTRL</sequence>
<evidence type="ECO:0000313" key="5">
    <source>
        <dbReference type="EMBL" id="CDO77885.1"/>
    </source>
</evidence>
<dbReference type="GO" id="GO:0016740">
    <property type="term" value="F:transferase activity"/>
    <property type="evidence" value="ECO:0007669"/>
    <property type="project" value="UniProtKB-KW"/>
</dbReference>
<evidence type="ECO:0000313" key="6">
    <source>
        <dbReference type="Proteomes" id="UP000029665"/>
    </source>
</evidence>
<reference evidence="5" key="1">
    <citation type="submission" date="2014-01" db="EMBL/GenBank/DDBJ databases">
        <title>The genome of the white-rot fungus Pycnoporus cinnabarinus: a basidiomycete model with a versatile arsenal for lignocellulosic biomass breakdown.</title>
        <authorList>
            <person name="Levasseur A."/>
            <person name="Lomascolo A."/>
            <person name="Ruiz-Duenas F.J."/>
            <person name="Uzan E."/>
            <person name="Piumi F."/>
            <person name="Kues U."/>
            <person name="Ram A.F.J."/>
            <person name="Murat C."/>
            <person name="Haon M."/>
            <person name="Benoit I."/>
            <person name="Arfi Y."/>
            <person name="Chevret D."/>
            <person name="Drula E."/>
            <person name="Kwon M.J."/>
            <person name="Gouret P."/>
            <person name="Lesage-Meessen L."/>
            <person name="Lombard V."/>
            <person name="Mariette J."/>
            <person name="Noirot C."/>
            <person name="Park J."/>
            <person name="Patyshakuliyeva A."/>
            <person name="Wieneger R.A.B."/>
            <person name="Wosten H.A.B."/>
            <person name="Martin F."/>
            <person name="Coutinho P.M."/>
            <person name="de Vries R."/>
            <person name="Martinez A.T."/>
            <person name="Klopp C."/>
            <person name="Pontarotti P."/>
            <person name="Henrissat B."/>
            <person name="Record E."/>
        </authorList>
    </citation>
    <scope>NUCLEOTIDE SEQUENCE [LARGE SCALE GENOMIC DNA]</scope>
    <source>
        <strain evidence="5">BRFM137</strain>
    </source>
</reference>
<protein>
    <recommendedName>
        <fullName evidence="7">Methyltransferase domain-containing protein</fullName>
    </recommendedName>
</protein>
<dbReference type="Gene3D" id="3.40.50.150">
    <property type="entry name" value="Vaccinia Virus protein VP39"/>
    <property type="match status" value="1"/>
</dbReference>
<comment type="similarity">
    <text evidence="4">Belongs to the class I-like SAM-binding methyltransferase superfamily.</text>
</comment>